<sequence>MFSVQVRMARAALGWGIVELAEHAGISTNTLVRLEKGEDLKESTIENIRFVLEQAGVKFVDNDVTFGVLVNKDNYIPLP</sequence>
<evidence type="ECO:0000259" key="1">
    <source>
        <dbReference type="PROSITE" id="PS50943"/>
    </source>
</evidence>
<dbReference type="GeneID" id="97367766"/>
<dbReference type="EMBL" id="JACIHP010000011">
    <property type="protein sequence ID" value="MBB4493427.1"/>
    <property type="molecule type" value="Genomic_DNA"/>
</dbReference>
<dbReference type="SUPFAM" id="SSF47413">
    <property type="entry name" value="lambda repressor-like DNA-binding domains"/>
    <property type="match status" value="1"/>
</dbReference>
<dbReference type="Gene3D" id="1.10.260.40">
    <property type="entry name" value="lambda repressor-like DNA-binding domains"/>
    <property type="match status" value="1"/>
</dbReference>
<gene>
    <name evidence="2" type="ORF">GGE40_005281</name>
</gene>
<dbReference type="Proteomes" id="UP000534590">
    <property type="component" value="Unassembled WGS sequence"/>
</dbReference>
<dbReference type="InterPro" id="IPR010982">
    <property type="entry name" value="Lambda_DNA-bd_dom_sf"/>
</dbReference>
<dbReference type="CDD" id="cd00093">
    <property type="entry name" value="HTH_XRE"/>
    <property type="match status" value="1"/>
</dbReference>
<evidence type="ECO:0000313" key="3">
    <source>
        <dbReference type="Proteomes" id="UP000534590"/>
    </source>
</evidence>
<protein>
    <submittedName>
        <fullName evidence="2">Transcriptional regulator with XRE-family HTH domain</fullName>
    </submittedName>
</protein>
<reference evidence="2 3" key="1">
    <citation type="submission" date="2020-08" db="EMBL/GenBank/DDBJ databases">
        <title>Genomic Encyclopedia of Type Strains, Phase IV (KMG-V): Genome sequencing to study the core and pangenomes of soil and plant-associated prokaryotes.</title>
        <authorList>
            <person name="Whitman W."/>
        </authorList>
    </citation>
    <scope>NUCLEOTIDE SEQUENCE [LARGE SCALE GENOMIC DNA]</scope>
    <source>
        <strain evidence="2 3">SEMIA 461</strain>
    </source>
</reference>
<dbReference type="Pfam" id="PF13560">
    <property type="entry name" value="HTH_31"/>
    <property type="match status" value="1"/>
</dbReference>
<organism evidence="2 3">
    <name type="scientific">Agrobacterium radiobacter</name>
    <dbReference type="NCBI Taxonomy" id="362"/>
    <lineage>
        <taxon>Bacteria</taxon>
        <taxon>Pseudomonadati</taxon>
        <taxon>Pseudomonadota</taxon>
        <taxon>Alphaproteobacteria</taxon>
        <taxon>Hyphomicrobiales</taxon>
        <taxon>Rhizobiaceae</taxon>
        <taxon>Rhizobium/Agrobacterium group</taxon>
        <taxon>Agrobacterium</taxon>
        <taxon>Agrobacterium tumefaciens complex</taxon>
    </lineage>
</organism>
<keyword evidence="3" id="KW-1185">Reference proteome</keyword>
<dbReference type="InterPro" id="IPR001387">
    <property type="entry name" value="Cro/C1-type_HTH"/>
</dbReference>
<dbReference type="PROSITE" id="PS50943">
    <property type="entry name" value="HTH_CROC1"/>
    <property type="match status" value="1"/>
</dbReference>
<feature type="domain" description="HTH cro/C1-type" evidence="1">
    <location>
        <begin position="6"/>
        <end position="38"/>
    </location>
</feature>
<comment type="caution">
    <text evidence="2">The sequence shown here is derived from an EMBL/GenBank/DDBJ whole genome shotgun (WGS) entry which is preliminary data.</text>
</comment>
<dbReference type="RefSeq" id="WP_165000616.1">
    <property type="nucleotide sequence ID" value="NZ_JACIGN010000005.1"/>
</dbReference>
<accession>A0ABR6JGC7</accession>
<evidence type="ECO:0000313" key="2">
    <source>
        <dbReference type="EMBL" id="MBB4493427.1"/>
    </source>
</evidence>
<proteinExistence type="predicted"/>
<name>A0ABR6JGC7_AGRRD</name>